<organism evidence="2 3">
    <name type="scientific">Chrysophaeum taylorii</name>
    <dbReference type="NCBI Taxonomy" id="2483200"/>
    <lineage>
        <taxon>Eukaryota</taxon>
        <taxon>Sar</taxon>
        <taxon>Stramenopiles</taxon>
        <taxon>Ochrophyta</taxon>
        <taxon>Pelagophyceae</taxon>
        <taxon>Pelagomonadales</taxon>
        <taxon>Pelagomonadaceae</taxon>
        <taxon>Chrysophaeum</taxon>
    </lineage>
</organism>
<evidence type="ECO:0000313" key="3">
    <source>
        <dbReference type="Proteomes" id="UP001230188"/>
    </source>
</evidence>
<dbReference type="GO" id="GO:0009773">
    <property type="term" value="P:photosynthetic electron transport in photosystem I"/>
    <property type="evidence" value="ECO:0007669"/>
    <property type="project" value="InterPro"/>
</dbReference>
<dbReference type="GO" id="GO:0016730">
    <property type="term" value="F:oxidoreductase activity, acting on iron-sulfur proteins as donors"/>
    <property type="evidence" value="ECO:0007669"/>
    <property type="project" value="InterPro"/>
</dbReference>
<comment type="caution">
    <text evidence="2">The sequence shown here is derived from an EMBL/GenBank/DDBJ whole genome shotgun (WGS) entry which is preliminary data.</text>
</comment>
<sequence length="277" mass="30192">MGPSLAFVVVGLSAAFQHPQLRAVRRVGVATAASEGGYTLVGADGKEVSLTVQEKERIFVDAMQSYYYSGRQLLSDVEFDQLKEELMWEGSEYAMLSRNETMFLSAVGAYSRGEPAMSDAEFDELKASLKAQGSIVATSKEPRCFLDTGVCSVTFVEDKFRKLVLYVPALLLSVAAWTGGTYELVPASRGLNPLISLLVGFPIISVLTSFVTEQLIFVEPLIATGPCPECGYKNRIFFGDILGVQGPTDFAEVDCPNCKTKLTIQRDTLRVSTPPKK</sequence>
<keyword evidence="1" id="KW-0472">Membrane</keyword>
<dbReference type="Proteomes" id="UP001230188">
    <property type="component" value="Unassembled WGS sequence"/>
</dbReference>
<keyword evidence="1" id="KW-0812">Transmembrane</keyword>
<dbReference type="GO" id="GO:0009535">
    <property type="term" value="C:chloroplast thylakoid membrane"/>
    <property type="evidence" value="ECO:0007669"/>
    <property type="project" value="InterPro"/>
</dbReference>
<dbReference type="PANTHER" id="PTHR31032">
    <property type="entry name" value="PGR5-LIKE PROTEIN 1B, CHLOROPLASTIC"/>
    <property type="match status" value="1"/>
</dbReference>
<name>A0AAD7UFL3_9STRA</name>
<keyword evidence="1" id="KW-1133">Transmembrane helix</keyword>
<gene>
    <name evidence="2" type="ORF">CTAYLR_002513</name>
</gene>
<dbReference type="EMBL" id="JAQMWT010000334">
    <property type="protein sequence ID" value="KAJ8604294.1"/>
    <property type="molecule type" value="Genomic_DNA"/>
</dbReference>
<reference evidence="2" key="1">
    <citation type="submission" date="2023-01" db="EMBL/GenBank/DDBJ databases">
        <title>Metagenome sequencing of chrysophaentin producing Chrysophaeum taylorii.</title>
        <authorList>
            <person name="Davison J."/>
            <person name="Bewley C."/>
        </authorList>
    </citation>
    <scope>NUCLEOTIDE SEQUENCE</scope>
    <source>
        <strain evidence="2">NIES-1699</strain>
    </source>
</reference>
<evidence type="ECO:0000313" key="2">
    <source>
        <dbReference type="EMBL" id="KAJ8604294.1"/>
    </source>
</evidence>
<evidence type="ECO:0000256" key="1">
    <source>
        <dbReference type="SAM" id="Phobius"/>
    </source>
</evidence>
<dbReference type="AlphaFoldDB" id="A0AAD7UFL3"/>
<dbReference type="PANTHER" id="PTHR31032:SF1">
    <property type="entry name" value="PGR5-LIKE PROTEIN 1B, CHLOROPLASTIC"/>
    <property type="match status" value="1"/>
</dbReference>
<accession>A0AAD7UFL3</accession>
<proteinExistence type="predicted"/>
<feature type="transmembrane region" description="Helical" evidence="1">
    <location>
        <begin position="194"/>
        <end position="212"/>
    </location>
</feature>
<keyword evidence="3" id="KW-1185">Reference proteome</keyword>
<dbReference type="InterPro" id="IPR039987">
    <property type="entry name" value="PGRL1"/>
</dbReference>
<protein>
    <submittedName>
        <fullName evidence="2">Uncharacterized protein</fullName>
    </submittedName>
</protein>
<feature type="transmembrane region" description="Helical" evidence="1">
    <location>
        <begin position="163"/>
        <end position="182"/>
    </location>
</feature>